<evidence type="ECO:0008006" key="4">
    <source>
        <dbReference type="Google" id="ProtNLM"/>
    </source>
</evidence>
<protein>
    <recommendedName>
        <fullName evidence="4">Outer membrane protein beta-barrel domain-containing protein</fullName>
    </recommendedName>
</protein>
<accession>A0A099K879</accession>
<proteinExistence type="predicted"/>
<feature type="signal peptide" evidence="1">
    <location>
        <begin position="1"/>
        <end position="26"/>
    </location>
</feature>
<keyword evidence="1" id="KW-0732">Signal</keyword>
<dbReference type="AlphaFoldDB" id="A0A099K879"/>
<comment type="caution">
    <text evidence="2">The sequence shown here is derived from an EMBL/GenBank/DDBJ whole genome shotgun (WGS) entry which is preliminary data.</text>
</comment>
<dbReference type="NCBIfam" id="TIGR02001">
    <property type="entry name" value="gcw_chp"/>
    <property type="match status" value="1"/>
</dbReference>
<dbReference type="InterPro" id="IPR010239">
    <property type="entry name" value="CHP02001"/>
</dbReference>
<dbReference type="OrthoDB" id="9793561at2"/>
<dbReference type="RefSeq" id="WP_052094166.1">
    <property type="nucleotide sequence ID" value="NZ_JQEC01000075.1"/>
</dbReference>
<dbReference type="Pfam" id="PF09694">
    <property type="entry name" value="Gcw_chp"/>
    <property type="match status" value="1"/>
</dbReference>
<organism evidence="2 3">
    <name type="scientific">Colwellia psychrerythraea</name>
    <name type="common">Vibrio psychroerythus</name>
    <dbReference type="NCBI Taxonomy" id="28229"/>
    <lineage>
        <taxon>Bacteria</taxon>
        <taxon>Pseudomonadati</taxon>
        <taxon>Pseudomonadota</taxon>
        <taxon>Gammaproteobacteria</taxon>
        <taxon>Alteromonadales</taxon>
        <taxon>Colwelliaceae</taxon>
        <taxon>Colwellia</taxon>
    </lineage>
</organism>
<evidence type="ECO:0000313" key="3">
    <source>
        <dbReference type="Proteomes" id="UP000029868"/>
    </source>
</evidence>
<gene>
    <name evidence="2" type="ORF">GAB14E_0768</name>
</gene>
<evidence type="ECO:0000256" key="1">
    <source>
        <dbReference type="SAM" id="SignalP"/>
    </source>
</evidence>
<dbReference type="Proteomes" id="UP000029868">
    <property type="component" value="Unassembled WGS sequence"/>
</dbReference>
<dbReference type="EMBL" id="JQEC01000075">
    <property type="protein sequence ID" value="KGJ86495.1"/>
    <property type="molecule type" value="Genomic_DNA"/>
</dbReference>
<evidence type="ECO:0000313" key="2">
    <source>
        <dbReference type="EMBL" id="KGJ86495.1"/>
    </source>
</evidence>
<sequence>MKNYLLIVCFSCSILTALLFSNNVYAVDGLSANVAITNNYLWRGLEQTNGQSAVSGGIDYASDSGFYAGTWVSNADWAAEMSYELDFYGGFAGEMNGFGYDLGLIYYAYPDSKDDVDFSEISASISYGVFSLSYAVLADAEGADFADDSYIAGDVSFELASEIALTLHIGSGTDEFYAGESFIDYSASLNKSGFTFGLSKTDLSDDDMRVFISYGIDIDL</sequence>
<dbReference type="PATRIC" id="fig|28229.3.peg.4713"/>
<reference evidence="2 3" key="1">
    <citation type="submission" date="2014-08" db="EMBL/GenBank/DDBJ databases">
        <title>Genomic and Phenotypic Diversity of Colwellia psychrerythraea strains from Disparate Marine Basins.</title>
        <authorList>
            <person name="Techtmann S.M."/>
            <person name="Stelling S.C."/>
            <person name="Utturkar S.M."/>
            <person name="Alshibli N."/>
            <person name="Harris A."/>
            <person name="Brown S.D."/>
            <person name="Hazen T.C."/>
        </authorList>
    </citation>
    <scope>NUCLEOTIDE SEQUENCE [LARGE SCALE GENOMIC DNA]</scope>
    <source>
        <strain evidence="2 3">GAB14E</strain>
    </source>
</reference>
<name>A0A099K879_COLPS</name>
<feature type="chain" id="PRO_5001948385" description="Outer membrane protein beta-barrel domain-containing protein" evidence="1">
    <location>
        <begin position="27"/>
        <end position="220"/>
    </location>
</feature>